<dbReference type="InterPro" id="IPR050995">
    <property type="entry name" value="WD-F-box_domain-protein"/>
</dbReference>
<dbReference type="Gene3D" id="2.30.30.700">
    <property type="entry name" value="SLA1 homology domain 1"/>
    <property type="match status" value="1"/>
</dbReference>
<dbReference type="PANTHER" id="PTHR14604:SF3">
    <property type="entry name" value="SPERM-ASSOCIATED ANTIGEN 16 PROTEIN"/>
    <property type="match status" value="1"/>
</dbReference>
<feature type="compositionally biased region" description="Basic and acidic residues" evidence="1">
    <location>
        <begin position="221"/>
        <end position="232"/>
    </location>
</feature>
<dbReference type="GO" id="GO:0008092">
    <property type="term" value="F:cytoskeletal protein binding"/>
    <property type="evidence" value="ECO:0007669"/>
    <property type="project" value="InterPro"/>
</dbReference>
<keyword evidence="2" id="KW-0812">Transmembrane</keyword>
<dbReference type="GO" id="GO:0042802">
    <property type="term" value="F:identical protein binding"/>
    <property type="evidence" value="ECO:0007669"/>
    <property type="project" value="InterPro"/>
</dbReference>
<accession>M5U611</accession>
<evidence type="ECO:0000256" key="2">
    <source>
        <dbReference type="SAM" id="Phobius"/>
    </source>
</evidence>
<dbReference type="SUPFAM" id="SSF50969">
    <property type="entry name" value="YVTN repeat-like/Quinoprotein amine dehydrogenase"/>
    <property type="match status" value="1"/>
</dbReference>
<feature type="compositionally biased region" description="Basic and acidic residues" evidence="1">
    <location>
        <begin position="190"/>
        <end position="211"/>
    </location>
</feature>
<dbReference type="GO" id="GO:0043130">
    <property type="term" value="F:ubiquitin binding"/>
    <property type="evidence" value="ECO:0007669"/>
    <property type="project" value="InterPro"/>
</dbReference>
<dbReference type="PANTHER" id="PTHR14604">
    <property type="entry name" value="WD40 REPEAT PF20"/>
    <property type="match status" value="1"/>
</dbReference>
<dbReference type="InterPro" id="IPR011044">
    <property type="entry name" value="Quino_amine_DH_bsu"/>
</dbReference>
<feature type="region of interest" description="Disordered" evidence="1">
    <location>
        <begin position="106"/>
        <end position="232"/>
    </location>
</feature>
<dbReference type="EMBL" id="ANOH01000118">
    <property type="protein sequence ID" value="EMI56890.1"/>
    <property type="molecule type" value="Genomic_DNA"/>
</dbReference>
<proteinExistence type="predicted"/>
<evidence type="ECO:0000313" key="5">
    <source>
        <dbReference type="Proteomes" id="UP000011885"/>
    </source>
</evidence>
<dbReference type="InterPro" id="IPR007131">
    <property type="entry name" value="SHD1"/>
</dbReference>
<keyword evidence="2" id="KW-0472">Membrane</keyword>
<feature type="compositionally biased region" description="Polar residues" evidence="1">
    <location>
        <begin position="159"/>
        <end position="169"/>
    </location>
</feature>
<dbReference type="Gene3D" id="2.130.10.10">
    <property type="entry name" value="YVTN repeat-like/Quinoprotein amine dehydrogenase"/>
    <property type="match status" value="1"/>
</dbReference>
<evidence type="ECO:0000313" key="4">
    <source>
        <dbReference type="EMBL" id="EMI56890.1"/>
    </source>
</evidence>
<feature type="compositionally biased region" description="Polar residues" evidence="1">
    <location>
        <begin position="141"/>
        <end position="152"/>
    </location>
</feature>
<dbReference type="PATRIC" id="fig|1263870.3.peg.1776"/>
<dbReference type="Proteomes" id="UP000011885">
    <property type="component" value="Unassembled WGS sequence"/>
</dbReference>
<reference evidence="4 5" key="1">
    <citation type="journal article" date="2013" name="Mar. Genomics">
        <title>Expression of sulfatases in Rhodopirellula baltica and the diversity of sulfatases in the genus Rhodopirellula.</title>
        <authorList>
            <person name="Wegner C.E."/>
            <person name="Richter-Heitmann T."/>
            <person name="Klindworth A."/>
            <person name="Klockow C."/>
            <person name="Richter M."/>
            <person name="Achstetter T."/>
            <person name="Glockner F.O."/>
            <person name="Harder J."/>
        </authorList>
    </citation>
    <scope>NUCLEOTIDE SEQUENCE [LARGE SCALE GENOMIC DNA]</scope>
    <source>
        <strain evidence="4 5">SM41</strain>
    </source>
</reference>
<dbReference type="Pfam" id="PF03983">
    <property type="entry name" value="SHD1"/>
    <property type="match status" value="1"/>
</dbReference>
<evidence type="ECO:0000256" key="1">
    <source>
        <dbReference type="SAM" id="MobiDB-lite"/>
    </source>
</evidence>
<evidence type="ECO:0000259" key="3">
    <source>
        <dbReference type="Pfam" id="PF03983"/>
    </source>
</evidence>
<name>M5U611_9BACT</name>
<dbReference type="GO" id="GO:0030674">
    <property type="term" value="F:protein-macromolecule adaptor activity"/>
    <property type="evidence" value="ECO:0007669"/>
    <property type="project" value="InterPro"/>
</dbReference>
<feature type="domain" description="SLA1 homology" evidence="3">
    <location>
        <begin position="255"/>
        <end position="314"/>
    </location>
</feature>
<feature type="transmembrane region" description="Helical" evidence="2">
    <location>
        <begin position="69"/>
        <end position="97"/>
    </location>
</feature>
<organism evidence="4 5">
    <name type="scientific">Rhodopirellula sallentina SM41</name>
    <dbReference type="NCBI Taxonomy" id="1263870"/>
    <lineage>
        <taxon>Bacteria</taxon>
        <taxon>Pseudomonadati</taxon>
        <taxon>Planctomycetota</taxon>
        <taxon>Planctomycetia</taxon>
        <taxon>Pirellulales</taxon>
        <taxon>Pirellulaceae</taxon>
        <taxon>Rhodopirellula</taxon>
    </lineage>
</organism>
<dbReference type="AlphaFoldDB" id="M5U611"/>
<dbReference type="InterPro" id="IPR015943">
    <property type="entry name" value="WD40/YVTN_repeat-like_dom_sf"/>
</dbReference>
<gene>
    <name evidence="4" type="ORF">RSSM_01660</name>
</gene>
<feature type="transmembrane region" description="Helical" evidence="2">
    <location>
        <begin position="17"/>
        <end position="37"/>
    </location>
</feature>
<keyword evidence="2" id="KW-1133">Transmembrane helix</keyword>
<keyword evidence="5" id="KW-1185">Reference proteome</keyword>
<comment type="caution">
    <text evidence="4">The sequence shown here is derived from an EMBL/GenBank/DDBJ whole genome shotgun (WGS) entry which is preliminary data.</text>
</comment>
<sequence length="842" mass="93005">MDGTLMIAAQNELTPELALAFAGVFAIACPVMIWLGIDAIRSKRIKLTAKQKLGSRVLFGETKTHETGFWAVITGWVYVVAGFVFGVVSIAMVFLYFNGRGAPPVAQGSRSRHVEIPGKNTSQLFDPNRHQRKPLPATRKPLNQNHRSSSVNHLKETKPIQQRQNQKVSWDTGEDEMPHRSALEGLSPKEQSRQAEDEHRREIVAHGKEGQSEQADVIRPQQEEATNRDDRLATALATSESTSESAAVFPHEHPKEQAGSIRNWVSADGRFRFEGSFQGREGDKIFLAKANSDRTITVKLNKLSRADVRWIEEHAPSTPSEVQAVTTVDFKSDADQPIKVVTSAKTTTISTVAPAINAYGGQLWKAFHVQMQNQDELTFGDAFCPIVVSGREIWSVEKGSIVSDLSGSYNERCIRAISPSGKWFATTDKSPNQTNTTVSVWNTETGEKELELPGDPDKYVDLLQLSLNKLYVGGRLRETIEIWDLQNGMQKSIFSFKGLRGKNSEVGISRDGRFAVLGSKEKNLVVVDTQTQKIAVRLQTPRNGYTGLPGRNSDLTFEATATSRSLSLRTRSLAFSPRGNELAMVVDEPTHARILCWDQNGKIILDTAYPTTKFAGDLSLKWFPNGKAFLVDTDVIDRTSGLVVVAHEHKLGHDPKIIPAGNNHIVGTWAIHGNRLDTVEIPWDGISQSIDTAKTGGSALLSPAHPCGVRVDIGDLRDGERVDIESALKRKLAHGGVQIDNSASSYYQIRVTNPDEVLTGLDRQFLPDMRGLTVNQRLPKGATTFVLEFVAEGEVIWREVLGINHGRDSRRLASSIHRCSMPYFIPVSDTLPMLPLHTAALR</sequence>
<protein>
    <submittedName>
        <fullName evidence="4">Putative membrane protein</fullName>
    </submittedName>
</protein>